<keyword evidence="1" id="KW-1133">Transmembrane helix</keyword>
<proteinExistence type="predicted"/>
<keyword evidence="2" id="KW-0732">Signal</keyword>
<keyword evidence="1" id="KW-0472">Membrane</keyword>
<feature type="chain" id="PRO_5014837481" evidence="2">
    <location>
        <begin position="23"/>
        <end position="88"/>
    </location>
</feature>
<feature type="transmembrane region" description="Helical" evidence="1">
    <location>
        <begin position="46"/>
        <end position="68"/>
    </location>
</feature>
<sequence length="88" mass="9725">MTATTVPFNFFLSLSLQTQASCDSIDSKLLKKYSLSRPTFAGRGVVWGVVNICLVRMMMLMPSFVVALTGRRTQPLSRSYTVKSAPCN</sequence>
<dbReference type="AlphaFoldDB" id="A0A2M3ZMY1"/>
<dbReference type="EMBL" id="GGFM01009069">
    <property type="protein sequence ID" value="MBW29820.1"/>
    <property type="molecule type" value="Transcribed_RNA"/>
</dbReference>
<feature type="signal peptide" evidence="2">
    <location>
        <begin position="1"/>
        <end position="22"/>
    </location>
</feature>
<evidence type="ECO:0000256" key="2">
    <source>
        <dbReference type="SAM" id="SignalP"/>
    </source>
</evidence>
<evidence type="ECO:0000313" key="3">
    <source>
        <dbReference type="EMBL" id="MBW29820.1"/>
    </source>
</evidence>
<name>A0A2M3ZMY1_9DIPT</name>
<reference evidence="3" key="1">
    <citation type="submission" date="2018-01" db="EMBL/GenBank/DDBJ databases">
        <title>An insight into the sialome of Amazonian anophelines.</title>
        <authorList>
            <person name="Ribeiro J.M."/>
            <person name="Scarpassa V."/>
            <person name="Calvo E."/>
        </authorList>
    </citation>
    <scope>NUCLEOTIDE SEQUENCE</scope>
    <source>
        <tissue evidence="3">Salivary glands</tissue>
    </source>
</reference>
<accession>A0A2M3ZMY1</accession>
<organism evidence="3">
    <name type="scientific">Anopheles braziliensis</name>
    <dbReference type="NCBI Taxonomy" id="58242"/>
    <lineage>
        <taxon>Eukaryota</taxon>
        <taxon>Metazoa</taxon>
        <taxon>Ecdysozoa</taxon>
        <taxon>Arthropoda</taxon>
        <taxon>Hexapoda</taxon>
        <taxon>Insecta</taxon>
        <taxon>Pterygota</taxon>
        <taxon>Neoptera</taxon>
        <taxon>Endopterygota</taxon>
        <taxon>Diptera</taxon>
        <taxon>Nematocera</taxon>
        <taxon>Culicoidea</taxon>
        <taxon>Culicidae</taxon>
        <taxon>Anophelinae</taxon>
        <taxon>Anopheles</taxon>
    </lineage>
</organism>
<evidence type="ECO:0000256" key="1">
    <source>
        <dbReference type="SAM" id="Phobius"/>
    </source>
</evidence>
<keyword evidence="1" id="KW-0812">Transmembrane</keyword>
<protein>
    <submittedName>
        <fullName evidence="3">Putative secreted peptide</fullName>
    </submittedName>
</protein>